<name>A0A432V4E4_9HYPH</name>
<dbReference type="RefSeq" id="WP_128627443.1">
    <property type="nucleotide sequence ID" value="NZ_RKST01000015.1"/>
</dbReference>
<keyword evidence="2" id="KW-0808">Transferase</keyword>
<organism evidence="2 3">
    <name type="scientific">Borborobacter arsenicus</name>
    <dbReference type="NCBI Taxonomy" id="1851146"/>
    <lineage>
        <taxon>Bacteria</taxon>
        <taxon>Pseudomonadati</taxon>
        <taxon>Pseudomonadota</taxon>
        <taxon>Alphaproteobacteria</taxon>
        <taxon>Hyphomicrobiales</taxon>
        <taxon>Phyllobacteriaceae</taxon>
        <taxon>Borborobacter</taxon>
    </lineage>
</organism>
<evidence type="ECO:0000313" key="2">
    <source>
        <dbReference type="EMBL" id="RUM96942.1"/>
    </source>
</evidence>
<reference evidence="2 3" key="1">
    <citation type="submission" date="2018-11" db="EMBL/GenBank/DDBJ databases">
        <title>Pseudaminobacter arsenicus sp. nov., an arsenic-resistant bacterium isolated from arsenic-rich aquifers.</title>
        <authorList>
            <person name="Mu Y."/>
        </authorList>
    </citation>
    <scope>NUCLEOTIDE SEQUENCE [LARGE SCALE GENOMIC DNA]</scope>
    <source>
        <strain evidence="2 3">CB3</strain>
    </source>
</reference>
<dbReference type="AlphaFoldDB" id="A0A432V4E4"/>
<feature type="domain" description="Glycosyl transferase family 25" evidence="1">
    <location>
        <begin position="4"/>
        <end position="121"/>
    </location>
</feature>
<keyword evidence="3" id="KW-1185">Reference proteome</keyword>
<evidence type="ECO:0000259" key="1">
    <source>
        <dbReference type="Pfam" id="PF01755"/>
    </source>
</evidence>
<evidence type="ECO:0000313" key="3">
    <source>
        <dbReference type="Proteomes" id="UP000281647"/>
    </source>
</evidence>
<dbReference type="EMBL" id="RKST01000015">
    <property type="protein sequence ID" value="RUM96942.1"/>
    <property type="molecule type" value="Genomic_DNA"/>
</dbReference>
<proteinExistence type="predicted"/>
<dbReference type="CDD" id="cd06532">
    <property type="entry name" value="Glyco_transf_25"/>
    <property type="match status" value="1"/>
</dbReference>
<dbReference type="Pfam" id="PF01755">
    <property type="entry name" value="Glyco_transf_25"/>
    <property type="match status" value="1"/>
</dbReference>
<protein>
    <submittedName>
        <fullName evidence="2">Glycosyltransferase family 25 protein</fullName>
    </submittedName>
</protein>
<comment type="caution">
    <text evidence="2">The sequence shown here is derived from an EMBL/GenBank/DDBJ whole genome shotgun (WGS) entry which is preliminary data.</text>
</comment>
<gene>
    <name evidence="2" type="ORF">EET67_15510</name>
</gene>
<sequence length="244" mass="27449">MYAEAFIIHLARAQKRRPQVDALKSSLPLPVHIVDAVDGAVMTDAQVAAVYRREIHRPRYPFELRKGEIGCFLSHRKAWQEIVDRQLDAGLIVEDDVEVDAKLFPTVLAMALGNIQPGDFIRFPRRDGTDKGVRIGGEETRPLCQPMQAGLGTQMQLVGRQAAIELLKATERFDRPIDTTLQMRWLSNARVLAAMPVCIRQIDHLLGGTVIQQKTKPLGEVLSREIRRAWYRLSVRVANAAVAR</sequence>
<dbReference type="Proteomes" id="UP000281647">
    <property type="component" value="Unassembled WGS sequence"/>
</dbReference>
<accession>A0A432V4E4</accession>
<dbReference type="InterPro" id="IPR002654">
    <property type="entry name" value="Glyco_trans_25"/>
</dbReference>
<dbReference type="GO" id="GO:0016740">
    <property type="term" value="F:transferase activity"/>
    <property type="evidence" value="ECO:0007669"/>
    <property type="project" value="UniProtKB-KW"/>
</dbReference>
<dbReference type="OrthoDB" id="259382at2"/>